<evidence type="ECO:0000256" key="1">
    <source>
        <dbReference type="SAM" id="Phobius"/>
    </source>
</evidence>
<gene>
    <name evidence="3" type="ORF">POVCU1_061080</name>
    <name evidence="2" type="ORF">POVCU2_0027620</name>
</gene>
<name>A0A1A8VYD8_PLAOA</name>
<evidence type="ECO:0000313" key="4">
    <source>
        <dbReference type="Proteomes" id="UP000078546"/>
    </source>
</evidence>
<evidence type="ECO:0000313" key="5">
    <source>
        <dbReference type="Proteomes" id="UP000078560"/>
    </source>
</evidence>
<protein>
    <submittedName>
        <fullName evidence="2">PIR Superfamily Protein</fullName>
    </submittedName>
</protein>
<keyword evidence="1" id="KW-1133">Transmembrane helix</keyword>
<reference evidence="4 5" key="2">
    <citation type="submission" date="2016-05" db="EMBL/GenBank/DDBJ databases">
        <authorList>
            <person name="Naeem Raeece"/>
        </authorList>
    </citation>
    <scope>NUCLEOTIDE SEQUENCE [LARGE SCALE GENOMIC DNA]</scope>
</reference>
<evidence type="ECO:0000313" key="2">
    <source>
        <dbReference type="EMBL" id="SBS84724.1"/>
    </source>
</evidence>
<keyword evidence="1" id="KW-0472">Membrane</keyword>
<dbReference type="Proteomes" id="UP000078560">
    <property type="component" value="Unassembled WGS sequence"/>
</dbReference>
<dbReference type="Pfam" id="PF05795">
    <property type="entry name" value="Plasmodium_Vir"/>
    <property type="match status" value="1"/>
</dbReference>
<feature type="transmembrane region" description="Helical" evidence="1">
    <location>
        <begin position="278"/>
        <end position="300"/>
    </location>
</feature>
<dbReference type="InterPro" id="IPR008780">
    <property type="entry name" value="Plasmodium_Vir"/>
</dbReference>
<organism evidence="2 5">
    <name type="scientific">Plasmodium ovale curtisi</name>
    <dbReference type="NCBI Taxonomy" id="864141"/>
    <lineage>
        <taxon>Eukaryota</taxon>
        <taxon>Sar</taxon>
        <taxon>Alveolata</taxon>
        <taxon>Apicomplexa</taxon>
        <taxon>Aconoidasida</taxon>
        <taxon>Haemosporida</taxon>
        <taxon>Plasmodiidae</taxon>
        <taxon>Plasmodium</taxon>
        <taxon>Plasmodium (Plasmodium)</taxon>
    </lineage>
</organism>
<dbReference type="EMBL" id="FLQU01000376">
    <property type="protein sequence ID" value="SBS84724.1"/>
    <property type="molecule type" value="Genomic_DNA"/>
</dbReference>
<dbReference type="Proteomes" id="UP000078546">
    <property type="component" value="Unassembled WGS sequence"/>
</dbReference>
<accession>A0A1A8VYD8</accession>
<evidence type="ECO:0000313" key="3">
    <source>
        <dbReference type="EMBL" id="SBT00597.1"/>
    </source>
</evidence>
<keyword evidence="1" id="KW-0812">Transmembrane</keyword>
<dbReference type="AlphaFoldDB" id="A0A1A8VYD8"/>
<sequence>MTTSSDNLTYDELKGVYPFLKDVNFGKIYEEFNDTFKYDETGKRHCTELKGKLLNDYIDENIQLNFCNILYKVIVKIKGLNNNIFNEIDDDKMYCFSLKYWLYDHLNEAILPLGQNIEEYFQKWQNGIKEKIQTNAPNPCEFRELKWEQREKLKSIYAFILLYYKNINLIREKGKVNCKYMNFFGKGLKSYYDSLSECSLEKEDNYCKEFREFKETYGLDKIYWEISKVNEKYIYDGNSSAQCALQTESYNNHLYLTYWYDDKKLHLSNEPMDFQKSAIISASSAIGTTVGISAFLLYLYKYTSLGSIFRTRIQKNNIMLNNMDRENHDNTFPTYEYENTDVENADYNISYFSLNNS</sequence>
<proteinExistence type="predicted"/>
<dbReference type="EMBL" id="FLQV01002011">
    <property type="protein sequence ID" value="SBT00597.1"/>
    <property type="molecule type" value="Genomic_DNA"/>
</dbReference>
<reference evidence="2" key="1">
    <citation type="submission" date="2016-05" db="EMBL/GenBank/DDBJ databases">
        <authorList>
            <person name="Lavstsen T."/>
            <person name="Jespersen J.S."/>
        </authorList>
    </citation>
    <scope>NUCLEOTIDE SEQUENCE [LARGE SCALE GENOMIC DNA]</scope>
</reference>